<dbReference type="GO" id="GO:0003995">
    <property type="term" value="F:acyl-CoA dehydrogenase activity"/>
    <property type="evidence" value="ECO:0007669"/>
    <property type="project" value="InterPro"/>
</dbReference>
<evidence type="ECO:0000259" key="6">
    <source>
        <dbReference type="Pfam" id="PF00441"/>
    </source>
</evidence>
<name>A0A7Y7B2Q9_STRMO</name>
<evidence type="ECO:0000256" key="2">
    <source>
        <dbReference type="ARBA" id="ARBA00009347"/>
    </source>
</evidence>
<dbReference type="Pfam" id="PF02770">
    <property type="entry name" value="Acyl-CoA_dh_M"/>
    <property type="match status" value="1"/>
</dbReference>
<evidence type="ECO:0000259" key="7">
    <source>
        <dbReference type="Pfam" id="PF02770"/>
    </source>
</evidence>
<dbReference type="InterPro" id="IPR046373">
    <property type="entry name" value="Acyl-CoA_Oxase/DH_mid-dom_sf"/>
</dbReference>
<dbReference type="InterPro" id="IPR036250">
    <property type="entry name" value="AcylCo_DH-like_C"/>
</dbReference>
<dbReference type="GO" id="GO:0050660">
    <property type="term" value="F:flavin adenine dinucleotide binding"/>
    <property type="evidence" value="ECO:0007669"/>
    <property type="project" value="InterPro"/>
</dbReference>
<accession>A0A7Y7B2Q9</accession>
<dbReference type="Gene3D" id="1.20.140.10">
    <property type="entry name" value="Butyryl-CoA Dehydrogenase, subunit A, domain 3"/>
    <property type="match status" value="1"/>
</dbReference>
<evidence type="ECO:0000313" key="8">
    <source>
        <dbReference type="EMBL" id="NVK77930.1"/>
    </source>
</evidence>
<dbReference type="SUPFAM" id="SSF47203">
    <property type="entry name" value="Acyl-CoA dehydrogenase C-terminal domain-like"/>
    <property type="match status" value="1"/>
</dbReference>
<gene>
    <name evidence="8" type="ORF">HG542_09650</name>
</gene>
<proteinExistence type="inferred from homology"/>
<dbReference type="CDD" id="cd00567">
    <property type="entry name" value="ACAD"/>
    <property type="match status" value="1"/>
</dbReference>
<dbReference type="InterPro" id="IPR009075">
    <property type="entry name" value="AcylCo_DH/oxidase_C"/>
</dbReference>
<dbReference type="Proteomes" id="UP000587462">
    <property type="component" value="Unassembled WGS sequence"/>
</dbReference>
<sequence>MLRSGPAPAEELVDAWRERARPAVEQTEGKDFRTQWQALADLGALRMDPPGSEHPGPVTRALAAVEGIGLAGADPGICYALASQLFGMQFPLRATLPEQAWQALAHVQDGRTMLCHALTERTAGSDPLSMDTRARRDGDGYVLDGAKTFITAAPIADLAIVFARTAEGRSPFALSAFLFPVDTPGVSLGETFDKTALPTVPMGELVFDGARLPATALIGEEGSGLAVMSSTTAWERAVVLGYALGPMRRTLQRTAEWAGTREHFGRRMGASHQVAARISDMALALHRSRVQLYAMAARLDAGTPARQLAAEAALTKISVAEDYVRLSEHATALAGVRGFLPGSGLTADLHSPMAAHVYAGHNDLLRVGVARQFGLPVEN</sequence>
<dbReference type="Pfam" id="PF00441">
    <property type="entry name" value="Acyl-CoA_dh_1"/>
    <property type="match status" value="1"/>
</dbReference>
<dbReference type="AlphaFoldDB" id="A0A7Y7B2Q9"/>
<dbReference type="InterPro" id="IPR009100">
    <property type="entry name" value="AcylCoA_DH/oxidase_NM_dom_sf"/>
</dbReference>
<feature type="domain" description="Acyl-CoA oxidase/dehydrogenase middle" evidence="7">
    <location>
        <begin position="115"/>
        <end position="209"/>
    </location>
</feature>
<evidence type="ECO:0000313" key="9">
    <source>
        <dbReference type="Proteomes" id="UP000587462"/>
    </source>
</evidence>
<keyword evidence="5" id="KW-0560">Oxidoreductase</keyword>
<dbReference type="InterPro" id="IPR006089">
    <property type="entry name" value="Acyl-CoA_DH_CS"/>
</dbReference>
<dbReference type="InterPro" id="IPR006091">
    <property type="entry name" value="Acyl-CoA_Oxase/DH_mid-dom"/>
</dbReference>
<comment type="caution">
    <text evidence="8">The sequence shown here is derived from an EMBL/GenBank/DDBJ whole genome shotgun (WGS) entry which is preliminary data.</text>
</comment>
<protein>
    <submittedName>
        <fullName evidence="8">Acyl-CoA dehydrogenase</fullName>
    </submittedName>
</protein>
<evidence type="ECO:0000256" key="1">
    <source>
        <dbReference type="ARBA" id="ARBA00001974"/>
    </source>
</evidence>
<dbReference type="PANTHER" id="PTHR43884">
    <property type="entry name" value="ACYL-COA DEHYDROGENASE"/>
    <property type="match status" value="1"/>
</dbReference>
<organism evidence="8 9">
    <name type="scientific">Streptomyces morookaense</name>
    <name type="common">Streptoverticillium morookaense</name>
    <dbReference type="NCBI Taxonomy" id="1970"/>
    <lineage>
        <taxon>Bacteria</taxon>
        <taxon>Bacillati</taxon>
        <taxon>Actinomycetota</taxon>
        <taxon>Actinomycetes</taxon>
        <taxon>Kitasatosporales</taxon>
        <taxon>Streptomycetaceae</taxon>
        <taxon>Streptomyces</taxon>
    </lineage>
</organism>
<feature type="domain" description="Acyl-CoA dehydrogenase/oxidase C-terminal" evidence="6">
    <location>
        <begin position="222"/>
        <end position="372"/>
    </location>
</feature>
<evidence type="ECO:0000256" key="4">
    <source>
        <dbReference type="ARBA" id="ARBA00022827"/>
    </source>
</evidence>
<evidence type="ECO:0000256" key="3">
    <source>
        <dbReference type="ARBA" id="ARBA00022630"/>
    </source>
</evidence>
<dbReference type="SUPFAM" id="SSF56645">
    <property type="entry name" value="Acyl-CoA dehydrogenase NM domain-like"/>
    <property type="match status" value="1"/>
</dbReference>
<keyword evidence="9" id="KW-1185">Reference proteome</keyword>
<dbReference type="Gene3D" id="2.40.110.10">
    <property type="entry name" value="Butyryl-CoA Dehydrogenase, subunit A, domain 2"/>
    <property type="match status" value="1"/>
</dbReference>
<evidence type="ECO:0000256" key="5">
    <source>
        <dbReference type="RuleBase" id="RU362125"/>
    </source>
</evidence>
<reference evidence="8 9" key="1">
    <citation type="submission" date="2020-04" db="EMBL/GenBank/DDBJ databases">
        <title>Draft Genome Sequence of Streptomyces morookaense DSM 40503, an 8-azaguanine-producing strain.</title>
        <authorList>
            <person name="Qi J."/>
            <person name="Gao J.-M."/>
        </authorList>
    </citation>
    <scope>NUCLEOTIDE SEQUENCE [LARGE SCALE GENOMIC DNA]</scope>
    <source>
        <strain evidence="8 9">DSM 40503</strain>
    </source>
</reference>
<comment type="similarity">
    <text evidence="2 5">Belongs to the acyl-CoA dehydrogenase family.</text>
</comment>
<dbReference type="PROSITE" id="PS00072">
    <property type="entry name" value="ACYL_COA_DH_1"/>
    <property type="match status" value="1"/>
</dbReference>
<dbReference type="Gene3D" id="1.10.540.10">
    <property type="entry name" value="Acyl-CoA dehydrogenase/oxidase, N-terminal domain"/>
    <property type="match status" value="1"/>
</dbReference>
<dbReference type="PANTHER" id="PTHR43884:SF12">
    <property type="entry name" value="ISOVALERYL-COA DEHYDROGENASE, MITOCHONDRIAL-RELATED"/>
    <property type="match status" value="1"/>
</dbReference>
<keyword evidence="4 5" id="KW-0274">FAD</keyword>
<dbReference type="EMBL" id="JABBXF010000016">
    <property type="protein sequence ID" value="NVK77930.1"/>
    <property type="molecule type" value="Genomic_DNA"/>
</dbReference>
<comment type="cofactor">
    <cofactor evidence="1 5">
        <name>FAD</name>
        <dbReference type="ChEBI" id="CHEBI:57692"/>
    </cofactor>
</comment>
<keyword evidence="3 5" id="KW-0285">Flavoprotein</keyword>
<dbReference type="InterPro" id="IPR037069">
    <property type="entry name" value="AcylCoA_DH/ox_N_sf"/>
</dbReference>